<evidence type="ECO:0000313" key="3">
    <source>
        <dbReference type="Proteomes" id="UP000652761"/>
    </source>
</evidence>
<comment type="caution">
    <text evidence="2">The sequence shown here is derived from an EMBL/GenBank/DDBJ whole genome shotgun (WGS) entry which is preliminary data.</text>
</comment>
<name>A0A843TLI0_COLES</name>
<feature type="region of interest" description="Disordered" evidence="1">
    <location>
        <begin position="1"/>
        <end position="22"/>
    </location>
</feature>
<reference evidence="2" key="1">
    <citation type="submission" date="2017-07" db="EMBL/GenBank/DDBJ databases">
        <title>Taro Niue Genome Assembly and Annotation.</title>
        <authorList>
            <person name="Atibalentja N."/>
            <person name="Keating K."/>
            <person name="Fields C.J."/>
        </authorList>
    </citation>
    <scope>NUCLEOTIDE SEQUENCE</scope>
    <source>
        <strain evidence="2">Niue_2</strain>
        <tissue evidence="2">Leaf</tissue>
    </source>
</reference>
<organism evidence="2 3">
    <name type="scientific">Colocasia esculenta</name>
    <name type="common">Wild taro</name>
    <name type="synonym">Arum esculentum</name>
    <dbReference type="NCBI Taxonomy" id="4460"/>
    <lineage>
        <taxon>Eukaryota</taxon>
        <taxon>Viridiplantae</taxon>
        <taxon>Streptophyta</taxon>
        <taxon>Embryophyta</taxon>
        <taxon>Tracheophyta</taxon>
        <taxon>Spermatophyta</taxon>
        <taxon>Magnoliopsida</taxon>
        <taxon>Liliopsida</taxon>
        <taxon>Araceae</taxon>
        <taxon>Aroideae</taxon>
        <taxon>Colocasieae</taxon>
        <taxon>Colocasia</taxon>
    </lineage>
</organism>
<dbReference type="EMBL" id="NMUH01000057">
    <property type="protein sequence ID" value="MQL70120.1"/>
    <property type="molecule type" value="Genomic_DNA"/>
</dbReference>
<evidence type="ECO:0000313" key="2">
    <source>
        <dbReference type="EMBL" id="MQL70120.1"/>
    </source>
</evidence>
<protein>
    <submittedName>
        <fullName evidence="2">Uncharacterized protein</fullName>
    </submittedName>
</protein>
<gene>
    <name evidence="2" type="ORF">Taro_002422</name>
</gene>
<evidence type="ECO:0000256" key="1">
    <source>
        <dbReference type="SAM" id="MobiDB-lite"/>
    </source>
</evidence>
<keyword evidence="3" id="KW-1185">Reference proteome</keyword>
<sequence>MTRSRRYPVPGQASSTHVPGSHKTWGFQLKRYPWKASNYTPRAQKPRAQRTSHVKPSHEPRYCVAFIMRRIAVSRPGRDAKGRCLSRKHIIHHTRAIHESKHRKSPYLCEEHEERSSYEISSAPRSILAVETRQAKL</sequence>
<accession>A0A843TLI0</accession>
<proteinExistence type="predicted"/>
<dbReference type="Proteomes" id="UP000652761">
    <property type="component" value="Unassembled WGS sequence"/>
</dbReference>
<dbReference type="AlphaFoldDB" id="A0A843TLI0"/>